<reference evidence="2" key="1">
    <citation type="submission" date="2007-04" db="EMBL/GenBank/DDBJ databases">
        <title>Complete sequence of chromosome of Rhodobacter sphaeroides ATCC 17025.</title>
        <authorList>
            <consortium name="US DOE Joint Genome Institute"/>
            <person name="Copeland A."/>
            <person name="Lucas S."/>
            <person name="Lapidus A."/>
            <person name="Barry K."/>
            <person name="Detter J.C."/>
            <person name="Glavina del Rio T."/>
            <person name="Hammon N."/>
            <person name="Israni S."/>
            <person name="Dalin E."/>
            <person name="Tice H."/>
            <person name="Pitluck S."/>
            <person name="Chertkov O."/>
            <person name="Brettin T."/>
            <person name="Bruce D."/>
            <person name="Han C."/>
            <person name="Schmutz J."/>
            <person name="Larimer F."/>
            <person name="Land M."/>
            <person name="Hauser L."/>
            <person name="Kyrpides N."/>
            <person name="Kim E."/>
            <person name="Richardson P."/>
            <person name="Mackenzie C."/>
            <person name="Choudhary M."/>
            <person name="Donohue T.J."/>
            <person name="Kaplan S."/>
        </authorList>
    </citation>
    <scope>NUCLEOTIDE SEQUENCE [LARGE SCALE GENOMIC DNA]</scope>
    <source>
        <strain evidence="2">ATCC 17025</strain>
    </source>
</reference>
<dbReference type="STRING" id="349102.Rsph17025_2073"/>
<protein>
    <submittedName>
        <fullName evidence="2">Methyltransferase type 12</fullName>
    </submittedName>
</protein>
<dbReference type="EMBL" id="CP000661">
    <property type="protein sequence ID" value="ABP70964.1"/>
    <property type="molecule type" value="Genomic_DNA"/>
</dbReference>
<dbReference type="BioCyc" id="RSPH349102:G1G8M-2140-MONOMER"/>
<keyword evidence="2" id="KW-0489">Methyltransferase</keyword>
<dbReference type="InterPro" id="IPR029063">
    <property type="entry name" value="SAM-dependent_MTases_sf"/>
</dbReference>
<evidence type="ECO:0000313" key="2">
    <source>
        <dbReference type="EMBL" id="ABP70964.1"/>
    </source>
</evidence>
<feature type="domain" description="Methyltransferase" evidence="1">
    <location>
        <begin position="40"/>
        <end position="129"/>
    </location>
</feature>
<dbReference type="GO" id="GO:0032259">
    <property type="term" value="P:methylation"/>
    <property type="evidence" value="ECO:0007669"/>
    <property type="project" value="UniProtKB-KW"/>
</dbReference>
<dbReference type="eggNOG" id="COG2226">
    <property type="taxonomic scope" value="Bacteria"/>
</dbReference>
<dbReference type="AlphaFoldDB" id="A4WUA0"/>
<dbReference type="SUPFAM" id="SSF53335">
    <property type="entry name" value="S-adenosyl-L-methionine-dependent methyltransferases"/>
    <property type="match status" value="1"/>
</dbReference>
<proteinExistence type="predicted"/>
<gene>
    <name evidence="2" type="ordered locus">Rsph17025_2073</name>
</gene>
<accession>A4WUA0</accession>
<evidence type="ECO:0000259" key="1">
    <source>
        <dbReference type="Pfam" id="PF13649"/>
    </source>
</evidence>
<dbReference type="KEGG" id="rsq:Rsph17025_2073"/>
<dbReference type="HOGENOM" id="CLU_073559_0_0_5"/>
<keyword evidence="2" id="KW-0808">Transferase</keyword>
<dbReference type="InterPro" id="IPR041698">
    <property type="entry name" value="Methyltransf_25"/>
</dbReference>
<dbReference type="GO" id="GO:0008168">
    <property type="term" value="F:methyltransferase activity"/>
    <property type="evidence" value="ECO:0007669"/>
    <property type="project" value="UniProtKB-KW"/>
</dbReference>
<dbReference type="PANTHER" id="PTHR43464">
    <property type="entry name" value="METHYLTRANSFERASE"/>
    <property type="match status" value="1"/>
</dbReference>
<dbReference type="Pfam" id="PF13649">
    <property type="entry name" value="Methyltransf_25"/>
    <property type="match status" value="1"/>
</dbReference>
<organism evidence="2">
    <name type="scientific">Cereibacter sphaeroides (strain ATCC 17025 / ATH 2.4.3)</name>
    <name type="common">Rhodobacter sphaeroides</name>
    <dbReference type="NCBI Taxonomy" id="349102"/>
    <lineage>
        <taxon>Bacteria</taxon>
        <taxon>Pseudomonadati</taxon>
        <taxon>Pseudomonadota</taxon>
        <taxon>Alphaproteobacteria</taxon>
        <taxon>Rhodobacterales</taxon>
        <taxon>Paracoccaceae</taxon>
        <taxon>Cereibacter</taxon>
    </lineage>
</organism>
<dbReference type="Gene3D" id="3.40.50.150">
    <property type="entry name" value="Vaccinia Virus protein VP39"/>
    <property type="match status" value="1"/>
</dbReference>
<dbReference type="CDD" id="cd02440">
    <property type="entry name" value="AdoMet_MTases"/>
    <property type="match status" value="1"/>
</dbReference>
<name>A4WUA0_CERS5</name>
<sequence>MTPEDAFFTLHSTLEREGPGDDESLAWALGVAQVPPSGRVLDAGCGPGADVAGLLAAVPDGQVVAMDLHQPYIDELVARLGVDARLRAVPGDMRTPEGMFDLIWCAGAIYNAGIAEALPAWRPHLKPGGRLAFSDLGWRIDNPPLEAREFWTRYPAMTDRAGILAQVEAAGWRVLADRWLPEAGWSAYYEPLAARLAHLRAEAEPTLAGILDEEAREIDIWRRHGSSYGYLQVVAEPLA</sequence>